<dbReference type="Proteomes" id="UP000621560">
    <property type="component" value="Unassembled WGS sequence"/>
</dbReference>
<comment type="caution">
    <text evidence="3">The sequence shown here is derived from an EMBL/GenBank/DDBJ whole genome shotgun (WGS) entry which is preliminary data.</text>
</comment>
<evidence type="ECO:0000259" key="2">
    <source>
        <dbReference type="Pfam" id="PF22570"/>
    </source>
</evidence>
<dbReference type="Pfam" id="PF22570">
    <property type="entry name" value="LiaF-TM"/>
    <property type="match status" value="1"/>
</dbReference>
<reference evidence="3" key="1">
    <citation type="submission" date="2020-09" db="EMBL/GenBank/DDBJ databases">
        <title>A novel bacterium of genus Paenibacillus, isolated from South China Sea.</title>
        <authorList>
            <person name="Huang H."/>
            <person name="Mo K."/>
            <person name="Hu Y."/>
        </authorList>
    </citation>
    <scope>NUCLEOTIDE SEQUENCE</scope>
    <source>
        <strain evidence="3">IB182496</strain>
    </source>
</reference>
<keyword evidence="4" id="KW-1185">Reference proteome</keyword>
<evidence type="ECO:0000313" key="3">
    <source>
        <dbReference type="EMBL" id="MBD2847164.1"/>
    </source>
</evidence>
<feature type="domain" description="LiaF transmembrane" evidence="2">
    <location>
        <begin position="9"/>
        <end position="94"/>
    </location>
</feature>
<evidence type="ECO:0000313" key="4">
    <source>
        <dbReference type="Proteomes" id="UP000621560"/>
    </source>
</evidence>
<sequence length="99" mass="10607">MNGKAALSVILVLLGGWILLRMLGLTDSIMSFLFPVILIGLGWVGLKNDKKYIGGGLVAIGALILLGKLSGLILFLGAVALIYWGVTMFRKRSGRAYID</sequence>
<keyword evidence="1" id="KW-0812">Transmembrane</keyword>
<organism evidence="3 4">
    <name type="scientific">Paenibacillus sabuli</name>
    <dbReference type="NCBI Taxonomy" id="2772509"/>
    <lineage>
        <taxon>Bacteria</taxon>
        <taxon>Bacillati</taxon>
        <taxon>Bacillota</taxon>
        <taxon>Bacilli</taxon>
        <taxon>Bacillales</taxon>
        <taxon>Paenibacillaceae</taxon>
        <taxon>Paenibacillus</taxon>
    </lineage>
</organism>
<feature type="transmembrane region" description="Helical" evidence="1">
    <location>
        <begin position="30"/>
        <end position="46"/>
    </location>
</feature>
<feature type="transmembrane region" description="Helical" evidence="1">
    <location>
        <begin position="52"/>
        <end position="85"/>
    </location>
</feature>
<dbReference type="RefSeq" id="WP_190920220.1">
    <property type="nucleotide sequence ID" value="NZ_JACXIZ010000033.1"/>
</dbReference>
<keyword evidence="1" id="KW-0472">Membrane</keyword>
<gene>
    <name evidence="3" type="ORF">IDH44_18345</name>
</gene>
<protein>
    <recommendedName>
        <fullName evidence="2">LiaF transmembrane domain-containing protein</fullName>
    </recommendedName>
</protein>
<dbReference type="InterPro" id="IPR054331">
    <property type="entry name" value="LiaF_TM"/>
</dbReference>
<feature type="transmembrane region" description="Helical" evidence="1">
    <location>
        <begin position="6"/>
        <end position="23"/>
    </location>
</feature>
<name>A0A927BXB8_9BACL</name>
<accession>A0A927BXB8</accession>
<dbReference type="AlphaFoldDB" id="A0A927BXB8"/>
<proteinExistence type="predicted"/>
<dbReference type="EMBL" id="JACXIZ010000033">
    <property type="protein sequence ID" value="MBD2847164.1"/>
    <property type="molecule type" value="Genomic_DNA"/>
</dbReference>
<keyword evidence="1" id="KW-1133">Transmembrane helix</keyword>
<evidence type="ECO:0000256" key="1">
    <source>
        <dbReference type="SAM" id="Phobius"/>
    </source>
</evidence>